<dbReference type="GO" id="GO:0003937">
    <property type="term" value="F:IMP cyclohydrolase activity"/>
    <property type="evidence" value="ECO:0007669"/>
    <property type="project" value="InterPro"/>
</dbReference>
<dbReference type="Proteomes" id="UP000292346">
    <property type="component" value="Unassembled WGS sequence"/>
</dbReference>
<dbReference type="EMBL" id="SJJZ01000003">
    <property type="protein sequence ID" value="TCC05970.1"/>
    <property type="molecule type" value="Genomic_DNA"/>
</dbReference>
<dbReference type="AlphaFoldDB" id="A0A4R0HA93"/>
<dbReference type="OrthoDB" id="2676808at2"/>
<keyword evidence="3" id="KW-1185">Reference proteome</keyword>
<gene>
    <name evidence="2" type="ORF">E0H45_28700</name>
</gene>
<organism evidence="2 3">
    <name type="scientific">Kribbella soli</name>
    <dbReference type="NCBI Taxonomy" id="1124743"/>
    <lineage>
        <taxon>Bacteria</taxon>
        <taxon>Bacillati</taxon>
        <taxon>Actinomycetota</taxon>
        <taxon>Actinomycetes</taxon>
        <taxon>Propionibacteriales</taxon>
        <taxon>Kribbellaceae</taxon>
        <taxon>Kribbella</taxon>
    </lineage>
</organism>
<dbReference type="Gene3D" id="3.60.20.20">
    <property type="entry name" value="Inosine monophosphate cyclohydrolase-like"/>
    <property type="match status" value="1"/>
</dbReference>
<dbReference type="Pfam" id="PF07826">
    <property type="entry name" value="IMP_cyclohyd"/>
    <property type="match status" value="1"/>
</dbReference>
<dbReference type="SUPFAM" id="SSF75569">
    <property type="entry name" value="Archaeal IMP cyclohydrolase PurO"/>
    <property type="match status" value="1"/>
</dbReference>
<dbReference type="RefSeq" id="WP_131343015.1">
    <property type="nucleotide sequence ID" value="NZ_SJJZ01000003.1"/>
</dbReference>
<feature type="domain" description="Inosine monophosphate cyclohydrolase-like" evidence="1">
    <location>
        <begin position="9"/>
        <end position="209"/>
    </location>
</feature>
<reference evidence="2 3" key="1">
    <citation type="submission" date="2019-02" db="EMBL/GenBank/DDBJ databases">
        <title>Kribbella capetownensis sp. nov. and Kribbella speibonae sp. nov., isolated from soil.</title>
        <authorList>
            <person name="Curtis S.M."/>
            <person name="Norton I."/>
            <person name="Everest G.J."/>
            <person name="Meyers P.R."/>
        </authorList>
    </citation>
    <scope>NUCLEOTIDE SEQUENCE [LARGE SCALE GENOMIC DNA]</scope>
    <source>
        <strain evidence="2 3">KCTC 29219</strain>
    </source>
</reference>
<comment type="caution">
    <text evidence="2">The sequence shown here is derived from an EMBL/GenBank/DDBJ whole genome shotgun (WGS) entry which is preliminary data.</text>
</comment>
<evidence type="ECO:0000313" key="3">
    <source>
        <dbReference type="Proteomes" id="UP000292346"/>
    </source>
</evidence>
<name>A0A4R0HA93_9ACTN</name>
<dbReference type="InterPro" id="IPR036795">
    <property type="entry name" value="IMP_cyclohydrolase-like_sf"/>
</dbReference>
<accession>A0A4R0HA93</accession>
<evidence type="ECO:0000313" key="2">
    <source>
        <dbReference type="EMBL" id="TCC05970.1"/>
    </source>
</evidence>
<sequence>MSLIESVEYPGRGLAIGRDVDGVPFFTYWLTGRSPASQARELVVHDREIVVRDTSGGPVDDLRHYTAATRGDDWVIVGNGTQVGELTAAREQLPDLQLALRHLTYEPDPPIRTPRITASATVTGTDLTEVVIGSARAYDGAPELTEHPSLYVARIPPGTALTTTTYAGTASDIITNGRPATVAVPDAWSTISDALWSILTPSLRVAIVTVRLDQTTFADVRTNSR</sequence>
<dbReference type="GO" id="GO:0006188">
    <property type="term" value="P:IMP biosynthetic process"/>
    <property type="evidence" value="ECO:0007669"/>
    <property type="project" value="InterPro"/>
</dbReference>
<proteinExistence type="predicted"/>
<dbReference type="InterPro" id="IPR020600">
    <property type="entry name" value="IMP_cyclohydrolase-like"/>
</dbReference>
<protein>
    <recommendedName>
        <fullName evidence="1">Inosine monophosphate cyclohydrolase-like domain-containing protein</fullName>
    </recommendedName>
</protein>
<evidence type="ECO:0000259" key="1">
    <source>
        <dbReference type="Pfam" id="PF07826"/>
    </source>
</evidence>